<comment type="cofactor">
    <cofactor evidence="1">
        <name>Fe(2+)</name>
        <dbReference type="ChEBI" id="CHEBI:29033"/>
    </cofactor>
</comment>
<evidence type="ECO:0000259" key="7">
    <source>
        <dbReference type="Pfam" id="PF02668"/>
    </source>
</evidence>
<keyword evidence="4 8" id="KW-0223">Dioxygenase</keyword>
<accession>A0A370HY11</accession>
<dbReference type="GO" id="GO:0051213">
    <property type="term" value="F:dioxygenase activity"/>
    <property type="evidence" value="ECO:0007669"/>
    <property type="project" value="UniProtKB-KW"/>
</dbReference>
<keyword evidence="3" id="KW-0479">Metal-binding</keyword>
<organism evidence="8 9">
    <name type="scientific">Nocardia pseudobrasiliensis</name>
    <dbReference type="NCBI Taxonomy" id="45979"/>
    <lineage>
        <taxon>Bacteria</taxon>
        <taxon>Bacillati</taxon>
        <taxon>Actinomycetota</taxon>
        <taxon>Actinomycetes</taxon>
        <taxon>Mycobacteriales</taxon>
        <taxon>Nocardiaceae</taxon>
        <taxon>Nocardia</taxon>
    </lineage>
</organism>
<proteinExistence type="inferred from homology"/>
<evidence type="ECO:0000256" key="5">
    <source>
        <dbReference type="ARBA" id="ARBA00023002"/>
    </source>
</evidence>
<reference evidence="8 9" key="1">
    <citation type="submission" date="2018-07" db="EMBL/GenBank/DDBJ databases">
        <title>Genomic Encyclopedia of Type Strains, Phase IV (KMG-IV): sequencing the most valuable type-strain genomes for metagenomic binning, comparative biology and taxonomic classification.</title>
        <authorList>
            <person name="Goeker M."/>
        </authorList>
    </citation>
    <scope>NUCLEOTIDE SEQUENCE [LARGE SCALE GENOMIC DNA]</scope>
    <source>
        <strain evidence="8 9">DSM 44290</strain>
    </source>
</reference>
<evidence type="ECO:0000256" key="3">
    <source>
        <dbReference type="ARBA" id="ARBA00022723"/>
    </source>
</evidence>
<evidence type="ECO:0000313" key="8">
    <source>
        <dbReference type="EMBL" id="RDI63393.1"/>
    </source>
</evidence>
<dbReference type="AlphaFoldDB" id="A0A370HY11"/>
<dbReference type="RefSeq" id="WP_211335938.1">
    <property type="nucleotide sequence ID" value="NZ_QQBC01000010.1"/>
</dbReference>
<dbReference type="STRING" id="1210086.GCA_001613105_07107"/>
<comment type="similarity">
    <text evidence="2">Belongs to the TfdA dioxygenase family.</text>
</comment>
<dbReference type="PANTHER" id="PTHR43779:SF3">
    <property type="entry name" value="(3R)-3-[(CARBOXYMETHYL)AMINO]FATTY ACID OXYGENASE_DECARBOXYLASE"/>
    <property type="match status" value="1"/>
</dbReference>
<dbReference type="Gene3D" id="3.60.130.10">
    <property type="entry name" value="Clavaminate synthase-like"/>
    <property type="match status" value="1"/>
</dbReference>
<dbReference type="SUPFAM" id="SSF51197">
    <property type="entry name" value="Clavaminate synthase-like"/>
    <property type="match status" value="1"/>
</dbReference>
<dbReference type="Pfam" id="PF02668">
    <property type="entry name" value="TauD"/>
    <property type="match status" value="1"/>
</dbReference>
<dbReference type="GO" id="GO:0046872">
    <property type="term" value="F:metal ion binding"/>
    <property type="evidence" value="ECO:0007669"/>
    <property type="project" value="UniProtKB-KW"/>
</dbReference>
<dbReference type="EMBL" id="QQBC01000010">
    <property type="protein sequence ID" value="RDI63393.1"/>
    <property type="molecule type" value="Genomic_DNA"/>
</dbReference>
<evidence type="ECO:0000256" key="6">
    <source>
        <dbReference type="ARBA" id="ARBA00023004"/>
    </source>
</evidence>
<keyword evidence="9" id="KW-1185">Reference proteome</keyword>
<evidence type="ECO:0000256" key="1">
    <source>
        <dbReference type="ARBA" id="ARBA00001954"/>
    </source>
</evidence>
<dbReference type="Proteomes" id="UP000254869">
    <property type="component" value="Unassembled WGS sequence"/>
</dbReference>
<evidence type="ECO:0000313" key="9">
    <source>
        <dbReference type="Proteomes" id="UP000254869"/>
    </source>
</evidence>
<protein>
    <submittedName>
        <fullName evidence="8">Taurine dioxygenase</fullName>
    </submittedName>
</protein>
<dbReference type="InterPro" id="IPR042098">
    <property type="entry name" value="TauD-like_sf"/>
</dbReference>
<dbReference type="InterPro" id="IPR051178">
    <property type="entry name" value="TfdA_dioxygenase"/>
</dbReference>
<sequence>MRTSPQAGMGVVVEDFDPGADEDVQLLKKTIYRHKIVVLKNQRHDAAGFLALGRRLGTPQAYYEPVYHHPDVPEVFVSATAEPDGRQIGVPKTGRFWHSDYQFMPRPFDITLTYPRVVPTTNRGTLFIDLAAAYERLDPALRAAIADTSAVHTVRRCFKIRPEDVYRPVGEILDEIDARTPPVRRPTVLTHPHTGESIAYVSQGFTETVLDADGGDRRDLLSELLGATGQFELDDPAVHLQRFDVGDLLLWDNLSLVHRAVHSDRSEPAVSWRVTVLDDADMLK</sequence>
<evidence type="ECO:0000256" key="2">
    <source>
        <dbReference type="ARBA" id="ARBA00005896"/>
    </source>
</evidence>
<keyword evidence="5" id="KW-0560">Oxidoreductase</keyword>
<feature type="domain" description="TauD/TfdA-like" evidence="7">
    <location>
        <begin position="10"/>
        <end position="268"/>
    </location>
</feature>
<keyword evidence="6" id="KW-0408">Iron</keyword>
<dbReference type="InterPro" id="IPR003819">
    <property type="entry name" value="TauD/TfdA-like"/>
</dbReference>
<comment type="caution">
    <text evidence="8">The sequence shown here is derived from an EMBL/GenBank/DDBJ whole genome shotgun (WGS) entry which is preliminary data.</text>
</comment>
<dbReference type="PANTHER" id="PTHR43779">
    <property type="entry name" value="DIOXYGENASE RV0097-RELATED"/>
    <property type="match status" value="1"/>
</dbReference>
<gene>
    <name evidence="8" type="ORF">DFR76_11090</name>
</gene>
<name>A0A370HY11_9NOCA</name>
<evidence type="ECO:0000256" key="4">
    <source>
        <dbReference type="ARBA" id="ARBA00022964"/>
    </source>
</evidence>